<proteinExistence type="predicted"/>
<name>A0A5B0L1K7_9PROT</name>
<protein>
    <submittedName>
        <fullName evidence="1">Uncharacterized protein</fullName>
    </submittedName>
</protein>
<dbReference type="Proteomes" id="UP000325333">
    <property type="component" value="Unassembled WGS sequence"/>
</dbReference>
<dbReference type="AlphaFoldDB" id="A0A5B0L1K7"/>
<accession>A0A5B0L1K7</accession>
<comment type="caution">
    <text evidence="1">The sequence shown here is derived from an EMBL/GenBank/DDBJ whole genome shotgun (WGS) entry which is preliminary data.</text>
</comment>
<evidence type="ECO:0000313" key="1">
    <source>
        <dbReference type="EMBL" id="KAA1058171.1"/>
    </source>
</evidence>
<organism evidence="1 2">
    <name type="scientific">Azospirillum argentinense</name>
    <dbReference type="NCBI Taxonomy" id="2970906"/>
    <lineage>
        <taxon>Bacteria</taxon>
        <taxon>Pseudomonadati</taxon>
        <taxon>Pseudomonadota</taxon>
        <taxon>Alphaproteobacteria</taxon>
        <taxon>Rhodospirillales</taxon>
        <taxon>Azospirillaceae</taxon>
        <taxon>Azospirillum</taxon>
    </lineage>
</organism>
<evidence type="ECO:0000313" key="2">
    <source>
        <dbReference type="Proteomes" id="UP000325333"/>
    </source>
</evidence>
<sequence length="48" mass="5331">MPPPDCKPADRSAPPIGQCKQSVAIQKIRARGRRFQATRLKRIACSLL</sequence>
<dbReference type="EMBL" id="VEWN01000001">
    <property type="protein sequence ID" value="KAA1058171.1"/>
    <property type="molecule type" value="Genomic_DNA"/>
</dbReference>
<gene>
    <name evidence="1" type="ORF">FH063_000371</name>
</gene>
<reference evidence="1 2" key="1">
    <citation type="submission" date="2019-07" db="EMBL/GenBank/DDBJ databases">
        <title>Genome sequencing of the stress-tolerant strain Azospirillum brasilense Az19.</title>
        <authorList>
            <person name="Maroniche G.A."/>
            <person name="Garcia J.E."/>
            <person name="Pagnussat L."/>
            <person name="Amenta M."/>
            <person name="Creus C.M."/>
        </authorList>
    </citation>
    <scope>NUCLEOTIDE SEQUENCE [LARGE SCALE GENOMIC DNA]</scope>
    <source>
        <strain evidence="1 2">Az19</strain>
    </source>
</reference>